<dbReference type="PANTHER" id="PTHR47359">
    <property type="entry name" value="PEPTIDOGLYCAN DL-ENDOPEPTIDASE CWLO"/>
    <property type="match status" value="1"/>
</dbReference>
<keyword evidence="2" id="KW-0645">Protease</keyword>
<evidence type="ECO:0000256" key="4">
    <source>
        <dbReference type="ARBA" id="ARBA00022807"/>
    </source>
</evidence>
<proteinExistence type="inferred from homology"/>
<dbReference type="Gene3D" id="3.90.1720.10">
    <property type="entry name" value="endopeptidase domain like (from Nostoc punctiforme)"/>
    <property type="match status" value="1"/>
</dbReference>
<dbReference type="EMBL" id="JBIRWE010000009">
    <property type="protein sequence ID" value="MFI1966535.1"/>
    <property type="molecule type" value="Genomic_DNA"/>
</dbReference>
<evidence type="ECO:0000313" key="6">
    <source>
        <dbReference type="EMBL" id="MFI1966535.1"/>
    </source>
</evidence>
<dbReference type="InterPro" id="IPR051794">
    <property type="entry name" value="PG_Endopeptidase_C40"/>
</dbReference>
<dbReference type="PROSITE" id="PS51935">
    <property type="entry name" value="NLPC_P60"/>
    <property type="match status" value="1"/>
</dbReference>
<dbReference type="Pfam" id="PF00877">
    <property type="entry name" value="NLPC_P60"/>
    <property type="match status" value="1"/>
</dbReference>
<dbReference type="InterPro" id="IPR038765">
    <property type="entry name" value="Papain-like_cys_pep_sf"/>
</dbReference>
<dbReference type="SUPFAM" id="SSF54001">
    <property type="entry name" value="Cysteine proteinases"/>
    <property type="match status" value="1"/>
</dbReference>
<sequence length="131" mass="14664">MMGSPLLLSSPADAASVSLKALRVASSKKGAPYVWGATGPNQFDCSGLVLFSFSKAGRRMPRTAQAQYNAVRRESWRTRRPGDLVFFHSRWFVYHVGIYAGHGKIWHAPKPGARVRLERIWSSNVTYGRVR</sequence>
<evidence type="ECO:0000313" key="7">
    <source>
        <dbReference type="Proteomes" id="UP001611548"/>
    </source>
</evidence>
<evidence type="ECO:0000256" key="3">
    <source>
        <dbReference type="ARBA" id="ARBA00022801"/>
    </source>
</evidence>
<protein>
    <submittedName>
        <fullName evidence="6">C40 family peptidase</fullName>
    </submittedName>
</protein>
<comment type="similarity">
    <text evidence="1">Belongs to the peptidase C40 family.</text>
</comment>
<comment type="caution">
    <text evidence="6">The sequence shown here is derived from an EMBL/GenBank/DDBJ whole genome shotgun (WGS) entry which is preliminary data.</text>
</comment>
<keyword evidence="3" id="KW-0378">Hydrolase</keyword>
<dbReference type="PANTHER" id="PTHR47359:SF3">
    <property type="entry name" value="NLP_P60 DOMAIN-CONTAINING PROTEIN-RELATED"/>
    <property type="match status" value="1"/>
</dbReference>
<feature type="domain" description="NlpC/P60" evidence="5">
    <location>
        <begin position="15"/>
        <end position="131"/>
    </location>
</feature>
<name>A0ABW7UVB3_9ACTN</name>
<evidence type="ECO:0000256" key="2">
    <source>
        <dbReference type="ARBA" id="ARBA00022670"/>
    </source>
</evidence>
<evidence type="ECO:0000259" key="5">
    <source>
        <dbReference type="PROSITE" id="PS51935"/>
    </source>
</evidence>
<keyword evidence="7" id="KW-1185">Reference proteome</keyword>
<accession>A0ABW7UVB3</accession>
<gene>
    <name evidence="6" type="ORF">ACH429_20900</name>
</gene>
<organism evidence="6 7">
    <name type="scientific">Streptomyces pathocidini</name>
    <dbReference type="NCBI Taxonomy" id="1650571"/>
    <lineage>
        <taxon>Bacteria</taxon>
        <taxon>Bacillati</taxon>
        <taxon>Actinomycetota</taxon>
        <taxon>Actinomycetes</taxon>
        <taxon>Kitasatosporales</taxon>
        <taxon>Streptomycetaceae</taxon>
        <taxon>Streptomyces</taxon>
    </lineage>
</organism>
<keyword evidence="4" id="KW-0788">Thiol protease</keyword>
<dbReference type="Proteomes" id="UP001611548">
    <property type="component" value="Unassembled WGS sequence"/>
</dbReference>
<reference evidence="6 7" key="1">
    <citation type="submission" date="2024-10" db="EMBL/GenBank/DDBJ databases">
        <title>The Natural Products Discovery Center: Release of the First 8490 Sequenced Strains for Exploring Actinobacteria Biosynthetic Diversity.</title>
        <authorList>
            <person name="Kalkreuter E."/>
            <person name="Kautsar S.A."/>
            <person name="Yang D."/>
            <person name="Bader C.D."/>
            <person name="Teijaro C.N."/>
            <person name="Fluegel L."/>
            <person name="Davis C.M."/>
            <person name="Simpson J.R."/>
            <person name="Lauterbach L."/>
            <person name="Steele A.D."/>
            <person name="Gui C."/>
            <person name="Meng S."/>
            <person name="Li G."/>
            <person name="Viehrig K."/>
            <person name="Ye F."/>
            <person name="Su P."/>
            <person name="Kiefer A.F."/>
            <person name="Nichols A."/>
            <person name="Cepeda A.J."/>
            <person name="Yan W."/>
            <person name="Fan B."/>
            <person name="Jiang Y."/>
            <person name="Adhikari A."/>
            <person name="Zheng C.-J."/>
            <person name="Schuster L."/>
            <person name="Cowan T.M."/>
            <person name="Smanski M.J."/>
            <person name="Chevrette M.G."/>
            <person name="De Carvalho L.P.S."/>
            <person name="Shen B."/>
        </authorList>
    </citation>
    <scope>NUCLEOTIDE SEQUENCE [LARGE SCALE GENOMIC DNA]</scope>
    <source>
        <strain evidence="6 7">NPDC020327</strain>
    </source>
</reference>
<dbReference type="RefSeq" id="WP_079101096.1">
    <property type="nucleotide sequence ID" value="NZ_JBIRWE010000009.1"/>
</dbReference>
<evidence type="ECO:0000256" key="1">
    <source>
        <dbReference type="ARBA" id="ARBA00007074"/>
    </source>
</evidence>
<dbReference type="InterPro" id="IPR000064">
    <property type="entry name" value="NLP_P60_dom"/>
</dbReference>